<evidence type="ECO:0000256" key="5">
    <source>
        <dbReference type="ARBA" id="ARBA00022741"/>
    </source>
</evidence>
<evidence type="ECO:0000256" key="4">
    <source>
        <dbReference type="ARBA" id="ARBA00022723"/>
    </source>
</evidence>
<keyword evidence="6" id="KW-0460">Magnesium</keyword>
<accession>X1P1N6</accession>
<keyword evidence="5" id="KW-0547">Nucleotide-binding</keyword>
<evidence type="ECO:0000256" key="7">
    <source>
        <dbReference type="ARBA" id="ARBA00022884"/>
    </source>
</evidence>
<proteinExistence type="predicted"/>
<keyword evidence="2" id="KW-0819">tRNA processing</keyword>
<keyword evidence="3" id="KW-0548">Nucleotidyltransferase</keyword>
<feature type="domain" description="Poly A polymerase head" evidence="8">
    <location>
        <begin position="28"/>
        <end position="87"/>
    </location>
</feature>
<dbReference type="GO" id="GO:0008033">
    <property type="term" value="P:tRNA processing"/>
    <property type="evidence" value="ECO:0007669"/>
    <property type="project" value="UniProtKB-KW"/>
</dbReference>
<dbReference type="InterPro" id="IPR050124">
    <property type="entry name" value="tRNA_CCA-adding_enzyme"/>
</dbReference>
<keyword evidence="7" id="KW-0694">RNA-binding</keyword>
<dbReference type="GO" id="GO:0046872">
    <property type="term" value="F:metal ion binding"/>
    <property type="evidence" value="ECO:0007669"/>
    <property type="project" value="UniProtKB-KW"/>
</dbReference>
<evidence type="ECO:0000256" key="1">
    <source>
        <dbReference type="ARBA" id="ARBA00022679"/>
    </source>
</evidence>
<reference evidence="9" key="1">
    <citation type="journal article" date="2014" name="Front. Microbiol.">
        <title>High frequency of phylogenetically diverse reductive dehalogenase-homologous genes in deep subseafloor sedimentary metagenomes.</title>
        <authorList>
            <person name="Kawai M."/>
            <person name="Futagami T."/>
            <person name="Toyoda A."/>
            <person name="Takaki Y."/>
            <person name="Nishi S."/>
            <person name="Hori S."/>
            <person name="Arai W."/>
            <person name="Tsubouchi T."/>
            <person name="Morono Y."/>
            <person name="Uchiyama I."/>
            <person name="Ito T."/>
            <person name="Fujiyama A."/>
            <person name="Inagaki F."/>
            <person name="Takami H."/>
        </authorList>
    </citation>
    <scope>NUCLEOTIDE SEQUENCE</scope>
    <source>
        <strain evidence="9">Expedition CK06-06</strain>
    </source>
</reference>
<dbReference type="InterPro" id="IPR043519">
    <property type="entry name" value="NT_sf"/>
</dbReference>
<keyword evidence="4" id="KW-0479">Metal-binding</keyword>
<dbReference type="GO" id="GO:0016779">
    <property type="term" value="F:nucleotidyltransferase activity"/>
    <property type="evidence" value="ECO:0007669"/>
    <property type="project" value="UniProtKB-KW"/>
</dbReference>
<name>X1P1N6_9ZZZZ</name>
<gene>
    <name evidence="9" type="ORF">S06H3_33798</name>
</gene>
<evidence type="ECO:0000256" key="3">
    <source>
        <dbReference type="ARBA" id="ARBA00022695"/>
    </source>
</evidence>
<dbReference type="Gene3D" id="3.30.460.10">
    <property type="entry name" value="Beta Polymerase, domain 2"/>
    <property type="match status" value="1"/>
</dbReference>
<dbReference type="PANTHER" id="PTHR47545">
    <property type="entry name" value="MULTIFUNCTIONAL CCA PROTEIN"/>
    <property type="match status" value="1"/>
</dbReference>
<evidence type="ECO:0000256" key="6">
    <source>
        <dbReference type="ARBA" id="ARBA00022842"/>
    </source>
</evidence>
<evidence type="ECO:0000256" key="2">
    <source>
        <dbReference type="ARBA" id="ARBA00022694"/>
    </source>
</evidence>
<dbReference type="InterPro" id="IPR002646">
    <property type="entry name" value="PolA_pol_head_dom"/>
</dbReference>
<protein>
    <recommendedName>
        <fullName evidence="8">Poly A polymerase head domain-containing protein</fullName>
    </recommendedName>
</protein>
<dbReference type="PANTHER" id="PTHR47545:SF2">
    <property type="entry name" value="CC-ADDING TRNA NUCLEOTIDYLTRANSFERASE"/>
    <property type="match status" value="1"/>
</dbReference>
<dbReference type="SUPFAM" id="SSF81301">
    <property type="entry name" value="Nucleotidyltransferase"/>
    <property type="match status" value="1"/>
</dbReference>
<sequence>MSSLKQINVIAILARVSRLLSHQGHRGYIVGGFIRDWFLGRQTNDIDIAVDGDALNIAEEVAKSLGGKFVLLDEVNNIAREFSTNSFTTEAGLSITSPAAILEITSGAKTLIGIQDNFTRFRVFCQ</sequence>
<dbReference type="GO" id="GO:0003723">
    <property type="term" value="F:RNA binding"/>
    <property type="evidence" value="ECO:0007669"/>
    <property type="project" value="UniProtKB-KW"/>
</dbReference>
<organism evidence="9">
    <name type="scientific">marine sediment metagenome</name>
    <dbReference type="NCBI Taxonomy" id="412755"/>
    <lineage>
        <taxon>unclassified sequences</taxon>
        <taxon>metagenomes</taxon>
        <taxon>ecological metagenomes</taxon>
    </lineage>
</organism>
<evidence type="ECO:0000259" key="8">
    <source>
        <dbReference type="Pfam" id="PF01743"/>
    </source>
</evidence>
<dbReference type="GO" id="GO:0000166">
    <property type="term" value="F:nucleotide binding"/>
    <property type="evidence" value="ECO:0007669"/>
    <property type="project" value="UniProtKB-KW"/>
</dbReference>
<evidence type="ECO:0000313" key="9">
    <source>
        <dbReference type="EMBL" id="GAI24824.1"/>
    </source>
</evidence>
<dbReference type="EMBL" id="BARV01020213">
    <property type="protein sequence ID" value="GAI24824.1"/>
    <property type="molecule type" value="Genomic_DNA"/>
</dbReference>
<comment type="caution">
    <text evidence="9">The sequence shown here is derived from an EMBL/GenBank/DDBJ whole genome shotgun (WGS) entry which is preliminary data.</text>
</comment>
<dbReference type="Pfam" id="PF01743">
    <property type="entry name" value="PolyA_pol"/>
    <property type="match status" value="1"/>
</dbReference>
<dbReference type="AlphaFoldDB" id="X1P1N6"/>
<keyword evidence="1" id="KW-0808">Transferase</keyword>